<reference evidence="1" key="1">
    <citation type="submission" date="2014-09" db="EMBL/GenBank/DDBJ databases">
        <authorList>
            <person name="Magalhaes I.L.F."/>
            <person name="Oliveira U."/>
            <person name="Santos F.R."/>
            <person name="Vidigal T.H.D.A."/>
            <person name="Brescovit A.D."/>
            <person name="Santos A.J."/>
        </authorList>
    </citation>
    <scope>NUCLEOTIDE SEQUENCE</scope>
    <source>
        <tissue evidence="1">Shoot tissue taken approximately 20 cm above the soil surface</tissue>
    </source>
</reference>
<protein>
    <submittedName>
        <fullName evidence="1">Uncharacterized protein</fullName>
    </submittedName>
</protein>
<sequence>MLFGIPYCGRVNANTQGAWEGADKN</sequence>
<proteinExistence type="predicted"/>
<dbReference type="AlphaFoldDB" id="A0A0A8Z7Q0"/>
<dbReference type="EMBL" id="GBRH01262461">
    <property type="protein sequence ID" value="JAD35434.1"/>
    <property type="molecule type" value="Transcribed_RNA"/>
</dbReference>
<evidence type="ECO:0000313" key="1">
    <source>
        <dbReference type="EMBL" id="JAD35434.1"/>
    </source>
</evidence>
<name>A0A0A8Z7Q0_ARUDO</name>
<accession>A0A0A8Z7Q0</accession>
<organism evidence="1">
    <name type="scientific">Arundo donax</name>
    <name type="common">Giant reed</name>
    <name type="synonym">Donax arundinaceus</name>
    <dbReference type="NCBI Taxonomy" id="35708"/>
    <lineage>
        <taxon>Eukaryota</taxon>
        <taxon>Viridiplantae</taxon>
        <taxon>Streptophyta</taxon>
        <taxon>Embryophyta</taxon>
        <taxon>Tracheophyta</taxon>
        <taxon>Spermatophyta</taxon>
        <taxon>Magnoliopsida</taxon>
        <taxon>Liliopsida</taxon>
        <taxon>Poales</taxon>
        <taxon>Poaceae</taxon>
        <taxon>PACMAD clade</taxon>
        <taxon>Arundinoideae</taxon>
        <taxon>Arundineae</taxon>
        <taxon>Arundo</taxon>
    </lineage>
</organism>
<reference evidence="1" key="2">
    <citation type="journal article" date="2015" name="Data Brief">
        <title>Shoot transcriptome of the giant reed, Arundo donax.</title>
        <authorList>
            <person name="Barrero R.A."/>
            <person name="Guerrero F.D."/>
            <person name="Moolhuijzen P."/>
            <person name="Goolsby J.A."/>
            <person name="Tidwell J."/>
            <person name="Bellgard S.E."/>
            <person name="Bellgard M.I."/>
        </authorList>
    </citation>
    <scope>NUCLEOTIDE SEQUENCE</scope>
    <source>
        <tissue evidence="1">Shoot tissue taken approximately 20 cm above the soil surface</tissue>
    </source>
</reference>